<evidence type="ECO:0000313" key="7">
    <source>
        <dbReference type="EMBL" id="KAF2478777.1"/>
    </source>
</evidence>
<evidence type="ECO:0000256" key="3">
    <source>
        <dbReference type="ARBA" id="ARBA00022490"/>
    </source>
</evidence>
<evidence type="ECO:0000256" key="4">
    <source>
        <dbReference type="ARBA" id="ARBA00023242"/>
    </source>
</evidence>
<accession>A0A6A6PHN0</accession>
<keyword evidence="4" id="KW-0539">Nucleus</keyword>
<evidence type="ECO:0000256" key="2">
    <source>
        <dbReference type="ARBA" id="ARBA00004496"/>
    </source>
</evidence>
<evidence type="ECO:0000256" key="1">
    <source>
        <dbReference type="ARBA" id="ARBA00004123"/>
    </source>
</evidence>
<dbReference type="PANTHER" id="PTHR17616:SF8">
    <property type="entry name" value="TRANSCRIPTIONAL COACTIVATOR YORKIE"/>
    <property type="match status" value="1"/>
</dbReference>
<dbReference type="CDD" id="cd00201">
    <property type="entry name" value="WW"/>
    <property type="match status" value="3"/>
</dbReference>
<dbReference type="SMART" id="SM00456">
    <property type="entry name" value="WW"/>
    <property type="match status" value="3"/>
</dbReference>
<gene>
    <name evidence="7" type="ORF">BDY17DRAFT_328293</name>
</gene>
<dbReference type="EMBL" id="MU001643">
    <property type="protein sequence ID" value="KAF2478777.1"/>
    <property type="molecule type" value="Genomic_DNA"/>
</dbReference>
<feature type="compositionally biased region" description="Polar residues" evidence="5">
    <location>
        <begin position="1"/>
        <end position="13"/>
    </location>
</feature>
<dbReference type="PROSITE" id="PS01159">
    <property type="entry name" value="WW_DOMAIN_1"/>
    <property type="match status" value="3"/>
</dbReference>
<dbReference type="Gene3D" id="2.20.70.10">
    <property type="match status" value="3"/>
</dbReference>
<dbReference type="GO" id="GO:0035329">
    <property type="term" value="P:hippo signaling"/>
    <property type="evidence" value="ECO:0007669"/>
    <property type="project" value="TreeGrafter"/>
</dbReference>
<evidence type="ECO:0000256" key="5">
    <source>
        <dbReference type="SAM" id="MobiDB-lite"/>
    </source>
</evidence>
<dbReference type="GO" id="GO:0003713">
    <property type="term" value="F:transcription coactivator activity"/>
    <property type="evidence" value="ECO:0007669"/>
    <property type="project" value="TreeGrafter"/>
</dbReference>
<reference evidence="7" key="1">
    <citation type="journal article" date="2020" name="Stud. Mycol.">
        <title>101 Dothideomycetes genomes: a test case for predicting lifestyles and emergence of pathogens.</title>
        <authorList>
            <person name="Haridas S."/>
            <person name="Albert R."/>
            <person name="Binder M."/>
            <person name="Bloem J."/>
            <person name="Labutti K."/>
            <person name="Salamov A."/>
            <person name="Andreopoulos B."/>
            <person name="Baker S."/>
            <person name="Barry K."/>
            <person name="Bills G."/>
            <person name="Bluhm B."/>
            <person name="Cannon C."/>
            <person name="Castanera R."/>
            <person name="Culley D."/>
            <person name="Daum C."/>
            <person name="Ezra D."/>
            <person name="Gonzalez J."/>
            <person name="Henrissat B."/>
            <person name="Kuo A."/>
            <person name="Liang C."/>
            <person name="Lipzen A."/>
            <person name="Lutzoni F."/>
            <person name="Magnuson J."/>
            <person name="Mondo S."/>
            <person name="Nolan M."/>
            <person name="Ohm R."/>
            <person name="Pangilinan J."/>
            <person name="Park H.-J."/>
            <person name="Ramirez L."/>
            <person name="Alfaro M."/>
            <person name="Sun H."/>
            <person name="Tritt A."/>
            <person name="Yoshinaga Y."/>
            <person name="Zwiers L.-H."/>
            <person name="Turgeon B."/>
            <person name="Goodwin S."/>
            <person name="Spatafora J."/>
            <person name="Crous P."/>
            <person name="Grigoriev I."/>
        </authorList>
    </citation>
    <scope>NUCLEOTIDE SEQUENCE</scope>
    <source>
        <strain evidence="7">CBS 113389</strain>
    </source>
</reference>
<dbReference type="SUPFAM" id="SSF51045">
    <property type="entry name" value="WW domain"/>
    <property type="match status" value="3"/>
</dbReference>
<evidence type="ECO:0000259" key="6">
    <source>
        <dbReference type="PROSITE" id="PS50020"/>
    </source>
</evidence>
<dbReference type="PROSITE" id="PS50020">
    <property type="entry name" value="WW_DOMAIN_2"/>
    <property type="match status" value="3"/>
</dbReference>
<dbReference type="PANTHER" id="PTHR17616">
    <property type="entry name" value="YES-ASSOCIATED PROTEIN YAP1 FAMILY MEMBER"/>
    <property type="match status" value="1"/>
</dbReference>
<dbReference type="GO" id="GO:0005737">
    <property type="term" value="C:cytoplasm"/>
    <property type="evidence" value="ECO:0007669"/>
    <property type="project" value="UniProtKB-SubCell"/>
</dbReference>
<dbReference type="Proteomes" id="UP000799767">
    <property type="component" value="Unassembled WGS sequence"/>
</dbReference>
<dbReference type="GO" id="GO:0005634">
    <property type="term" value="C:nucleus"/>
    <property type="evidence" value="ECO:0007669"/>
    <property type="project" value="UniProtKB-SubCell"/>
</dbReference>
<feature type="domain" description="WW" evidence="6">
    <location>
        <begin position="30"/>
        <end position="63"/>
    </location>
</feature>
<dbReference type="InterPro" id="IPR036020">
    <property type="entry name" value="WW_dom_sf"/>
</dbReference>
<dbReference type="Pfam" id="PF00397">
    <property type="entry name" value="WW"/>
    <property type="match status" value="3"/>
</dbReference>
<organism evidence="7 8">
    <name type="scientific">Neohortaea acidophila</name>
    <dbReference type="NCBI Taxonomy" id="245834"/>
    <lineage>
        <taxon>Eukaryota</taxon>
        <taxon>Fungi</taxon>
        <taxon>Dikarya</taxon>
        <taxon>Ascomycota</taxon>
        <taxon>Pezizomycotina</taxon>
        <taxon>Dothideomycetes</taxon>
        <taxon>Dothideomycetidae</taxon>
        <taxon>Mycosphaerellales</taxon>
        <taxon>Teratosphaeriaceae</taxon>
        <taxon>Neohortaea</taxon>
    </lineage>
</organism>
<dbReference type="InterPro" id="IPR001202">
    <property type="entry name" value="WW_dom"/>
</dbReference>
<sequence>MDQENQSARTPSGQEEEVVGTAASAPAQQDMLPPGWQELVDNEGRTYYANHATRTTTFERPETLPDASTFDLPPGWEVRRNPEGVAYYVDHSTRTTTFERPETRSEAASGDLPAGWELLRTPDGVAYFADHNTRTTTFEDPRRA</sequence>
<keyword evidence="3" id="KW-0963">Cytoplasm</keyword>
<feature type="domain" description="WW" evidence="6">
    <location>
        <begin position="110"/>
        <end position="143"/>
    </location>
</feature>
<comment type="subcellular location">
    <subcellularLocation>
        <location evidence="2">Cytoplasm</location>
    </subcellularLocation>
    <subcellularLocation>
        <location evidence="1">Nucleus</location>
    </subcellularLocation>
</comment>
<evidence type="ECO:0000313" key="8">
    <source>
        <dbReference type="Proteomes" id="UP000799767"/>
    </source>
</evidence>
<dbReference type="OrthoDB" id="3938324at2759"/>
<proteinExistence type="predicted"/>
<protein>
    <recommendedName>
        <fullName evidence="6">WW domain-containing protein</fullName>
    </recommendedName>
</protein>
<dbReference type="InterPro" id="IPR051583">
    <property type="entry name" value="YAP1"/>
</dbReference>
<keyword evidence="8" id="KW-1185">Reference proteome</keyword>
<feature type="domain" description="WW" evidence="6">
    <location>
        <begin position="70"/>
        <end position="103"/>
    </location>
</feature>
<dbReference type="RefSeq" id="XP_033585347.1">
    <property type="nucleotide sequence ID" value="XM_033737824.1"/>
</dbReference>
<dbReference type="AlphaFoldDB" id="A0A6A6PHN0"/>
<feature type="region of interest" description="Disordered" evidence="5">
    <location>
        <begin position="1"/>
        <end position="35"/>
    </location>
</feature>
<name>A0A6A6PHN0_9PEZI</name>
<dbReference type="GeneID" id="54478826"/>
<feature type="region of interest" description="Disordered" evidence="5">
    <location>
        <begin position="53"/>
        <end position="76"/>
    </location>
</feature>
<dbReference type="GO" id="GO:0045944">
    <property type="term" value="P:positive regulation of transcription by RNA polymerase II"/>
    <property type="evidence" value="ECO:0007669"/>
    <property type="project" value="TreeGrafter"/>
</dbReference>